<reference evidence="1" key="1">
    <citation type="submission" date="2020-08" db="EMBL/GenBank/DDBJ databases">
        <title>Multicomponent nature underlies the extraordinary mechanical properties of spider dragline silk.</title>
        <authorList>
            <person name="Kono N."/>
            <person name="Nakamura H."/>
            <person name="Mori M."/>
            <person name="Yoshida Y."/>
            <person name="Ohtoshi R."/>
            <person name="Malay A.D."/>
            <person name="Moran D.A.P."/>
            <person name="Tomita M."/>
            <person name="Numata K."/>
            <person name="Arakawa K."/>
        </authorList>
    </citation>
    <scope>NUCLEOTIDE SEQUENCE</scope>
</reference>
<sequence length="101" mass="11738">MQVTLASKGWEKFAFQYGLLSIRILRSVYKPQLTYSAISRAPLFHLADRDLSVDIIQYSSLRLLRSVSPYLPYTLGVPSYQENNSFSILGPIWRTFKRFLM</sequence>
<dbReference type="AlphaFoldDB" id="A0A8X6JAM6"/>
<proteinExistence type="predicted"/>
<evidence type="ECO:0000313" key="2">
    <source>
        <dbReference type="Proteomes" id="UP000886998"/>
    </source>
</evidence>
<gene>
    <name evidence="1" type="ORF">TNIN_499661</name>
</gene>
<organism evidence="1 2">
    <name type="scientific">Trichonephila inaurata madagascariensis</name>
    <dbReference type="NCBI Taxonomy" id="2747483"/>
    <lineage>
        <taxon>Eukaryota</taxon>
        <taxon>Metazoa</taxon>
        <taxon>Ecdysozoa</taxon>
        <taxon>Arthropoda</taxon>
        <taxon>Chelicerata</taxon>
        <taxon>Arachnida</taxon>
        <taxon>Araneae</taxon>
        <taxon>Araneomorphae</taxon>
        <taxon>Entelegynae</taxon>
        <taxon>Araneoidea</taxon>
        <taxon>Nephilidae</taxon>
        <taxon>Trichonephila</taxon>
        <taxon>Trichonephila inaurata</taxon>
    </lineage>
</organism>
<keyword evidence="2" id="KW-1185">Reference proteome</keyword>
<protein>
    <submittedName>
        <fullName evidence="1">Uncharacterized protein</fullName>
    </submittedName>
</protein>
<comment type="caution">
    <text evidence="1">The sequence shown here is derived from an EMBL/GenBank/DDBJ whole genome shotgun (WGS) entry which is preliminary data.</text>
</comment>
<dbReference type="Proteomes" id="UP000886998">
    <property type="component" value="Unassembled WGS sequence"/>
</dbReference>
<evidence type="ECO:0000313" key="1">
    <source>
        <dbReference type="EMBL" id="GFS52571.1"/>
    </source>
</evidence>
<name>A0A8X6JAM6_9ARAC</name>
<dbReference type="EMBL" id="BMAV01026690">
    <property type="protein sequence ID" value="GFS52571.1"/>
    <property type="molecule type" value="Genomic_DNA"/>
</dbReference>
<accession>A0A8X6JAM6</accession>